<evidence type="ECO:0000313" key="7">
    <source>
        <dbReference type="EMBL" id="MDT7831923.1"/>
    </source>
</evidence>
<feature type="transmembrane region" description="Helical" evidence="5">
    <location>
        <begin position="377"/>
        <end position="396"/>
    </location>
</feature>
<sequence length="441" mass="48816">MRFFLLNNRLNLIVLHALIGAVVAFVPISKLLSTILVVISVLWIIKARSSEKAAIYAAAYLTGAEVFFRMTKGFIFYETGKYGVFLFLLLGSIYGRNTNKPNALFILYILLLLLGVVFSSVPAGDSIRNSIVFNLSGPVILGFCAFHFYGRKISKKTLFHAMFFMLMPIISMTSFLYFRTPSIEEIVFGTVANFGTSGGFGPNQVATILGLGIFIIGAFLITKRKLTGYMLLDGILLVYLIYRGLLTFSRGGVIAAAICSAFFLIFYVLSQQQSIKLTLKILGASFFVLAGVWLYTSNITGGMLNNRYAGKNALGVAKKDITSGRLDILKEQLNSFYESPIFGIGVGNGKYKRIEGIKKVTAASHNEIGRLIEEHGLVGLASLFLLIGIPGIMFFRSNNYQKAFLLAFFLFWFLTIGHSAMRIAFPSFIYGLCLIDIYDDE</sequence>
<comment type="subcellular location">
    <subcellularLocation>
        <location evidence="1">Membrane</location>
        <topology evidence="1">Multi-pass membrane protein</topology>
    </subcellularLocation>
</comment>
<dbReference type="RefSeq" id="WP_349241177.1">
    <property type="nucleotide sequence ID" value="NZ_JAVTTO010000002.1"/>
</dbReference>
<dbReference type="Pfam" id="PF04932">
    <property type="entry name" value="Wzy_C"/>
    <property type="match status" value="1"/>
</dbReference>
<comment type="caution">
    <text evidence="7">The sequence shown here is derived from an EMBL/GenBank/DDBJ whole genome shotgun (WGS) entry which is preliminary data.</text>
</comment>
<evidence type="ECO:0000256" key="1">
    <source>
        <dbReference type="ARBA" id="ARBA00004141"/>
    </source>
</evidence>
<feature type="transmembrane region" description="Helical" evidence="5">
    <location>
        <begin position="403"/>
        <end position="425"/>
    </location>
</feature>
<dbReference type="PANTHER" id="PTHR37422:SF13">
    <property type="entry name" value="LIPOPOLYSACCHARIDE BIOSYNTHESIS PROTEIN PA4999-RELATED"/>
    <property type="match status" value="1"/>
</dbReference>
<evidence type="ECO:0000256" key="4">
    <source>
        <dbReference type="ARBA" id="ARBA00023136"/>
    </source>
</evidence>
<keyword evidence="7" id="KW-0436">Ligase</keyword>
<feature type="transmembrane region" description="Helical" evidence="5">
    <location>
        <begin position="161"/>
        <end position="180"/>
    </location>
</feature>
<evidence type="ECO:0000256" key="3">
    <source>
        <dbReference type="ARBA" id="ARBA00022989"/>
    </source>
</evidence>
<organism evidence="7 8">
    <name type="scientific">Asprobacillus argus</name>
    <dbReference type="NCBI Taxonomy" id="3076534"/>
    <lineage>
        <taxon>Bacteria</taxon>
        <taxon>Pseudomonadati</taxon>
        <taxon>Bacteroidota</taxon>
        <taxon>Flavobacteriia</taxon>
        <taxon>Flavobacteriales</taxon>
        <taxon>Flavobacteriaceae</taxon>
        <taxon>Asprobacillus</taxon>
    </lineage>
</organism>
<keyword evidence="4 5" id="KW-0472">Membrane</keyword>
<accession>A0ABU3LFK8</accession>
<dbReference type="InterPro" id="IPR007016">
    <property type="entry name" value="O-antigen_ligase-rel_domated"/>
</dbReference>
<feature type="transmembrane region" description="Helical" evidence="5">
    <location>
        <begin position="228"/>
        <end position="245"/>
    </location>
</feature>
<gene>
    <name evidence="7" type="ORF">RQM59_05995</name>
</gene>
<feature type="transmembrane region" description="Helical" evidence="5">
    <location>
        <begin position="105"/>
        <end position="124"/>
    </location>
</feature>
<reference evidence="7 8" key="1">
    <citation type="submission" date="2023-09" db="EMBL/GenBank/DDBJ databases">
        <title>Novel taxa isolated from Blanes Bay.</title>
        <authorList>
            <person name="Rey-Velasco X."/>
            <person name="Lucena T."/>
        </authorList>
    </citation>
    <scope>NUCLEOTIDE SEQUENCE [LARGE SCALE GENOMIC DNA]</scope>
    <source>
        <strain evidence="7 8">S356</strain>
    </source>
</reference>
<feature type="transmembrane region" description="Helical" evidence="5">
    <location>
        <begin position="74"/>
        <end position="93"/>
    </location>
</feature>
<dbReference type="InterPro" id="IPR051533">
    <property type="entry name" value="WaaL-like"/>
</dbReference>
<feature type="transmembrane region" description="Helical" evidence="5">
    <location>
        <begin position="200"/>
        <end position="221"/>
    </location>
</feature>
<dbReference type="PANTHER" id="PTHR37422">
    <property type="entry name" value="TEICHURONIC ACID BIOSYNTHESIS PROTEIN TUAE"/>
    <property type="match status" value="1"/>
</dbReference>
<evidence type="ECO:0000313" key="8">
    <source>
        <dbReference type="Proteomes" id="UP001257277"/>
    </source>
</evidence>
<feature type="transmembrane region" description="Helical" evidence="5">
    <location>
        <begin position="12"/>
        <end position="45"/>
    </location>
</feature>
<dbReference type="Proteomes" id="UP001257277">
    <property type="component" value="Unassembled WGS sequence"/>
</dbReference>
<evidence type="ECO:0000256" key="5">
    <source>
        <dbReference type="SAM" id="Phobius"/>
    </source>
</evidence>
<protein>
    <submittedName>
        <fullName evidence="7">O-antigen ligase family protein</fullName>
    </submittedName>
</protein>
<feature type="transmembrane region" description="Helical" evidence="5">
    <location>
        <begin position="251"/>
        <end position="270"/>
    </location>
</feature>
<evidence type="ECO:0000256" key="2">
    <source>
        <dbReference type="ARBA" id="ARBA00022692"/>
    </source>
</evidence>
<keyword evidence="3 5" id="KW-1133">Transmembrane helix</keyword>
<name>A0ABU3LFK8_9FLAO</name>
<dbReference type="GO" id="GO:0016874">
    <property type="term" value="F:ligase activity"/>
    <property type="evidence" value="ECO:0007669"/>
    <property type="project" value="UniProtKB-KW"/>
</dbReference>
<keyword evidence="8" id="KW-1185">Reference proteome</keyword>
<proteinExistence type="predicted"/>
<feature type="transmembrane region" description="Helical" evidence="5">
    <location>
        <begin position="277"/>
        <end position="296"/>
    </location>
</feature>
<feature type="transmembrane region" description="Helical" evidence="5">
    <location>
        <begin position="130"/>
        <end position="149"/>
    </location>
</feature>
<keyword evidence="2 5" id="KW-0812">Transmembrane</keyword>
<feature type="domain" description="O-antigen ligase-related" evidence="6">
    <location>
        <begin position="236"/>
        <end position="383"/>
    </location>
</feature>
<evidence type="ECO:0000259" key="6">
    <source>
        <dbReference type="Pfam" id="PF04932"/>
    </source>
</evidence>
<dbReference type="EMBL" id="JAVTTO010000002">
    <property type="protein sequence ID" value="MDT7831923.1"/>
    <property type="molecule type" value="Genomic_DNA"/>
</dbReference>